<protein>
    <submittedName>
        <fullName evidence="1 3">Uncharacterized protein</fullName>
    </submittedName>
</protein>
<sequence length="145" mass="15929">MTVKLAVETLIGFWGAGRPPNAHAAKEVEDLEEYRLGLGCSLNLKHGWGTEVGTLPTHISLGDGFQFHVCKRDGFNPTDLPIDEDKKVIEVLGWRQEAYDIQMHLNEPGVGTREVSAEEFLSPGSCKKLSASSVCEAPIPEWVIL</sequence>
<dbReference type="AlphaFoldDB" id="A0A183SYN8"/>
<dbReference type="WBParaSite" id="SSLN_0000969101-mRNA-1">
    <property type="protein sequence ID" value="SSLN_0000969101-mRNA-1"/>
    <property type="gene ID" value="SSLN_0000969101"/>
</dbReference>
<name>A0A183SYN8_SCHSO</name>
<dbReference type="Proteomes" id="UP000275846">
    <property type="component" value="Unassembled WGS sequence"/>
</dbReference>
<reference evidence="1 2" key="2">
    <citation type="submission" date="2018-11" db="EMBL/GenBank/DDBJ databases">
        <authorList>
            <consortium name="Pathogen Informatics"/>
        </authorList>
    </citation>
    <scope>NUCLEOTIDE SEQUENCE [LARGE SCALE GENOMIC DNA]</scope>
    <source>
        <strain evidence="1 2">NST_G2</strain>
    </source>
</reference>
<evidence type="ECO:0000313" key="1">
    <source>
        <dbReference type="EMBL" id="VDL95721.1"/>
    </source>
</evidence>
<evidence type="ECO:0000313" key="2">
    <source>
        <dbReference type="Proteomes" id="UP000275846"/>
    </source>
</evidence>
<accession>A0A183SYN8</accession>
<evidence type="ECO:0000313" key="3">
    <source>
        <dbReference type="WBParaSite" id="SSLN_0000969101-mRNA-1"/>
    </source>
</evidence>
<organism evidence="3">
    <name type="scientific">Schistocephalus solidus</name>
    <name type="common">Tapeworm</name>
    <dbReference type="NCBI Taxonomy" id="70667"/>
    <lineage>
        <taxon>Eukaryota</taxon>
        <taxon>Metazoa</taxon>
        <taxon>Spiralia</taxon>
        <taxon>Lophotrochozoa</taxon>
        <taxon>Platyhelminthes</taxon>
        <taxon>Cestoda</taxon>
        <taxon>Eucestoda</taxon>
        <taxon>Diphyllobothriidea</taxon>
        <taxon>Diphyllobothriidae</taxon>
        <taxon>Schistocephalus</taxon>
    </lineage>
</organism>
<gene>
    <name evidence="1" type="ORF">SSLN_LOCUS9336</name>
</gene>
<reference evidence="3" key="1">
    <citation type="submission" date="2016-06" db="UniProtKB">
        <authorList>
            <consortium name="WormBaseParasite"/>
        </authorList>
    </citation>
    <scope>IDENTIFICATION</scope>
</reference>
<dbReference type="EMBL" id="UYSU01035179">
    <property type="protein sequence ID" value="VDL95721.1"/>
    <property type="molecule type" value="Genomic_DNA"/>
</dbReference>
<proteinExistence type="predicted"/>
<keyword evidence="2" id="KW-1185">Reference proteome</keyword>